<sequence length="142" mass="15632">MQKEPYDQLGKSNKHGGAVLFFGGGRGDMVASREEATQIMGILKKYELLCGQLVNTQKSAVTFSPNVDRGTREDISRILGMQEAPSHGNYVGLPSTIGSTKKEIFSSVVGKRHNCITDWNPKCLKLPKHTCHQIDSAIARSW</sequence>
<accession>A0AAV3QS81</accession>
<comment type="caution">
    <text evidence="1">The sequence shown here is derived from an EMBL/GenBank/DDBJ whole genome shotgun (WGS) entry which is preliminary data.</text>
</comment>
<evidence type="ECO:0000313" key="2">
    <source>
        <dbReference type="Proteomes" id="UP001454036"/>
    </source>
</evidence>
<proteinExistence type="predicted"/>
<organism evidence="1 2">
    <name type="scientific">Lithospermum erythrorhizon</name>
    <name type="common">Purple gromwell</name>
    <name type="synonym">Lithospermum officinale var. erythrorhizon</name>
    <dbReference type="NCBI Taxonomy" id="34254"/>
    <lineage>
        <taxon>Eukaryota</taxon>
        <taxon>Viridiplantae</taxon>
        <taxon>Streptophyta</taxon>
        <taxon>Embryophyta</taxon>
        <taxon>Tracheophyta</taxon>
        <taxon>Spermatophyta</taxon>
        <taxon>Magnoliopsida</taxon>
        <taxon>eudicotyledons</taxon>
        <taxon>Gunneridae</taxon>
        <taxon>Pentapetalae</taxon>
        <taxon>asterids</taxon>
        <taxon>lamiids</taxon>
        <taxon>Boraginales</taxon>
        <taxon>Boraginaceae</taxon>
        <taxon>Boraginoideae</taxon>
        <taxon>Lithospermeae</taxon>
        <taxon>Lithospermum</taxon>
    </lineage>
</organism>
<evidence type="ECO:0000313" key="1">
    <source>
        <dbReference type="EMBL" id="GAA0165913.1"/>
    </source>
</evidence>
<name>A0AAV3QS81_LITER</name>
<dbReference type="AlphaFoldDB" id="A0AAV3QS81"/>
<reference evidence="1 2" key="1">
    <citation type="submission" date="2024-01" db="EMBL/GenBank/DDBJ databases">
        <title>The complete chloroplast genome sequence of Lithospermum erythrorhizon: insights into the phylogenetic relationship among Boraginaceae species and the maternal lineages of purple gromwells.</title>
        <authorList>
            <person name="Okada T."/>
            <person name="Watanabe K."/>
        </authorList>
    </citation>
    <scope>NUCLEOTIDE SEQUENCE [LARGE SCALE GENOMIC DNA]</scope>
</reference>
<gene>
    <name evidence="1" type="ORF">LIER_21192</name>
</gene>
<protein>
    <submittedName>
        <fullName evidence="1">Uncharacterized protein</fullName>
    </submittedName>
</protein>
<dbReference type="Proteomes" id="UP001454036">
    <property type="component" value="Unassembled WGS sequence"/>
</dbReference>
<keyword evidence="2" id="KW-1185">Reference proteome</keyword>
<dbReference type="EMBL" id="BAABME010005535">
    <property type="protein sequence ID" value="GAA0165913.1"/>
    <property type="molecule type" value="Genomic_DNA"/>
</dbReference>